<keyword evidence="1" id="KW-1133">Transmembrane helix</keyword>
<dbReference type="RefSeq" id="WP_152785770.1">
    <property type="nucleotide sequence ID" value="NZ_BAABEQ010000089.1"/>
</dbReference>
<reference evidence="2 3" key="1">
    <citation type="submission" date="2019-07" db="EMBL/GenBank/DDBJ databases">
        <title>New species of Amycolatopsis and Streptomyces.</title>
        <authorList>
            <person name="Duangmal K."/>
            <person name="Teo W.F.A."/>
            <person name="Lipun K."/>
        </authorList>
    </citation>
    <scope>NUCLEOTIDE SEQUENCE [LARGE SCALE GENOMIC DNA]</scope>
    <source>
        <strain evidence="2 3">TISTR 2346</strain>
    </source>
</reference>
<dbReference type="AlphaFoldDB" id="A0A5N8W327"/>
<gene>
    <name evidence="2" type="ORF">FNH04_18970</name>
</gene>
<feature type="transmembrane region" description="Helical" evidence="1">
    <location>
        <begin position="281"/>
        <end position="299"/>
    </location>
</feature>
<name>A0A5N8W327_9ACTN</name>
<feature type="transmembrane region" description="Helical" evidence="1">
    <location>
        <begin position="49"/>
        <end position="72"/>
    </location>
</feature>
<protein>
    <submittedName>
        <fullName evidence="2">Uncharacterized protein</fullName>
    </submittedName>
</protein>
<sequence length="342" mass="38153">MKVLASLLPGLRDLRTPLTVGYLWLICGWLWFRDALLRRATARGPIADLYALDGVLPSATFLAALTFIAYFLGSIVELDAAGARWIDPIRPNRASWEAVADRFRIRLDEGESLTTERYAAAIAAWNRTAPSRTAKRTTLRTNVSLEELREEQGFAALEAAHPRGWVLAVDGEPESWTLVTIRGRRTIRHVHWRRSLTGRAVDWRGPELPLTDLTVRGLPSLALAALYALRDELPDLATRLLIERPEVFDKYDRLLAEASIRINMFLPVTVLVSTLALRAHWLWWFGLVMCVALLYQGLVQRSRAFAVVLDSVATRLIESPTMVAVEAAQHGDTATGAPATLV</sequence>
<dbReference type="OrthoDB" id="3637814at2"/>
<dbReference type="EMBL" id="VJZE01000121">
    <property type="protein sequence ID" value="MPY41907.1"/>
    <property type="molecule type" value="Genomic_DNA"/>
</dbReference>
<evidence type="ECO:0000313" key="3">
    <source>
        <dbReference type="Proteomes" id="UP000326979"/>
    </source>
</evidence>
<keyword evidence="1" id="KW-0472">Membrane</keyword>
<organism evidence="2 3">
    <name type="scientific">Streptomyces phyllanthi</name>
    <dbReference type="NCBI Taxonomy" id="1803180"/>
    <lineage>
        <taxon>Bacteria</taxon>
        <taxon>Bacillati</taxon>
        <taxon>Actinomycetota</taxon>
        <taxon>Actinomycetes</taxon>
        <taxon>Kitasatosporales</taxon>
        <taxon>Streptomycetaceae</taxon>
        <taxon>Streptomyces</taxon>
    </lineage>
</organism>
<accession>A0A5N8W327</accession>
<keyword evidence="3" id="KW-1185">Reference proteome</keyword>
<evidence type="ECO:0000313" key="2">
    <source>
        <dbReference type="EMBL" id="MPY41907.1"/>
    </source>
</evidence>
<dbReference type="Proteomes" id="UP000326979">
    <property type="component" value="Unassembled WGS sequence"/>
</dbReference>
<comment type="caution">
    <text evidence="2">The sequence shown here is derived from an EMBL/GenBank/DDBJ whole genome shotgun (WGS) entry which is preliminary data.</text>
</comment>
<evidence type="ECO:0000256" key="1">
    <source>
        <dbReference type="SAM" id="Phobius"/>
    </source>
</evidence>
<keyword evidence="1" id="KW-0812">Transmembrane</keyword>
<feature type="transmembrane region" description="Helical" evidence="1">
    <location>
        <begin position="20"/>
        <end position="37"/>
    </location>
</feature>
<proteinExistence type="predicted"/>